<dbReference type="InterPro" id="IPR036514">
    <property type="entry name" value="SGNH_hydro_sf"/>
</dbReference>
<proteinExistence type="predicted"/>
<dbReference type="EMBL" id="CAFBOT010000118">
    <property type="protein sequence ID" value="CAB4991600.1"/>
    <property type="molecule type" value="Genomic_DNA"/>
</dbReference>
<protein>
    <submittedName>
        <fullName evidence="1">Unannotated protein</fullName>
    </submittedName>
</protein>
<dbReference type="SUPFAM" id="SSF52266">
    <property type="entry name" value="SGNH hydrolase"/>
    <property type="match status" value="1"/>
</dbReference>
<dbReference type="PROSITE" id="PS51257">
    <property type="entry name" value="PROKAR_LIPOPROTEIN"/>
    <property type="match status" value="1"/>
</dbReference>
<organism evidence="1">
    <name type="scientific">freshwater metagenome</name>
    <dbReference type="NCBI Taxonomy" id="449393"/>
    <lineage>
        <taxon>unclassified sequences</taxon>
        <taxon>metagenomes</taxon>
        <taxon>ecological metagenomes</taxon>
    </lineage>
</organism>
<name>A0A6J7NDW1_9ZZZZ</name>
<evidence type="ECO:0000313" key="1">
    <source>
        <dbReference type="EMBL" id="CAB4991600.1"/>
    </source>
</evidence>
<reference evidence="1" key="1">
    <citation type="submission" date="2020-05" db="EMBL/GenBank/DDBJ databases">
        <authorList>
            <person name="Chiriac C."/>
            <person name="Salcher M."/>
            <person name="Ghai R."/>
            <person name="Kavagutti S V."/>
        </authorList>
    </citation>
    <scope>NUCLEOTIDE SEQUENCE</scope>
</reference>
<sequence length="295" mass="31672">MFRRPPTRSAPRRRGALRFTLAATAFSVALSGCGVIDFITGNDGYLDGVGRIPGGEFNSLVSLPEGVEIQFPELIGPMMGPQIGGNRVLMIGDSIMASTSSRYGNEMCNTLTPLGWQVAVEAQSGSFVDFGLKVLGRRLEEGWDTAVVFLGTNFDGNLAHYESVLRQIFDALSPTPFVVLTTAEFRPKQIEVNNVILNLAKEYEHVTVLDWAKIAANPGVLGNDRIHLSANGRDVFSVAVARSLELPPVRDGKCIDPIFRSDAAVKDVMPGEVVVDDTSVPAVDPAPGEATTTLP</sequence>
<dbReference type="AlphaFoldDB" id="A0A6J7NDW1"/>
<dbReference type="Gene3D" id="3.40.50.1110">
    <property type="entry name" value="SGNH hydrolase"/>
    <property type="match status" value="1"/>
</dbReference>
<accession>A0A6J7NDW1</accession>
<gene>
    <name evidence="1" type="ORF">UFOPK4000_00731</name>
</gene>